<evidence type="ECO:0000256" key="8">
    <source>
        <dbReference type="SAM" id="MobiDB-lite"/>
    </source>
</evidence>
<keyword evidence="4" id="KW-0496">Mitochondrion</keyword>
<comment type="similarity">
    <text evidence="2">Belongs to the universal ribosomal protein uL29 family.</text>
</comment>
<evidence type="ECO:0000256" key="3">
    <source>
        <dbReference type="ARBA" id="ARBA00022980"/>
    </source>
</evidence>
<comment type="caution">
    <text evidence="9">The sequence shown here is derived from an EMBL/GenBank/DDBJ whole genome shotgun (WGS) entry which is preliminary data.</text>
</comment>
<dbReference type="FunCoup" id="A0A409XLQ2">
    <property type="interactions" value="30"/>
</dbReference>
<dbReference type="OrthoDB" id="270763at2759"/>
<dbReference type="InterPro" id="IPR010729">
    <property type="entry name" value="Ribosomal_uL29_mit"/>
</dbReference>
<dbReference type="InterPro" id="IPR036049">
    <property type="entry name" value="Ribosomal_uL29_sf"/>
</dbReference>
<accession>A0A409XLQ2</accession>
<evidence type="ECO:0000313" key="9">
    <source>
        <dbReference type="EMBL" id="PPQ91692.1"/>
    </source>
</evidence>
<reference evidence="9 10" key="1">
    <citation type="journal article" date="2018" name="Evol. Lett.">
        <title>Horizontal gene cluster transfer increased hallucinogenic mushroom diversity.</title>
        <authorList>
            <person name="Reynolds H.T."/>
            <person name="Vijayakumar V."/>
            <person name="Gluck-Thaler E."/>
            <person name="Korotkin H.B."/>
            <person name="Matheny P.B."/>
            <person name="Slot J.C."/>
        </authorList>
    </citation>
    <scope>NUCLEOTIDE SEQUENCE [LARGE SCALE GENOMIC DNA]</scope>
    <source>
        <strain evidence="9 10">2631</strain>
    </source>
</reference>
<gene>
    <name evidence="9" type="ORF">CVT25_012905</name>
</gene>
<evidence type="ECO:0000256" key="7">
    <source>
        <dbReference type="ARBA" id="ARBA00035399"/>
    </source>
</evidence>
<dbReference type="Gene3D" id="6.10.330.20">
    <property type="match status" value="1"/>
</dbReference>
<organism evidence="9 10">
    <name type="scientific">Psilocybe cyanescens</name>
    <dbReference type="NCBI Taxonomy" id="93625"/>
    <lineage>
        <taxon>Eukaryota</taxon>
        <taxon>Fungi</taxon>
        <taxon>Dikarya</taxon>
        <taxon>Basidiomycota</taxon>
        <taxon>Agaricomycotina</taxon>
        <taxon>Agaricomycetes</taxon>
        <taxon>Agaricomycetidae</taxon>
        <taxon>Agaricales</taxon>
        <taxon>Agaricineae</taxon>
        <taxon>Strophariaceae</taxon>
        <taxon>Psilocybe</taxon>
    </lineage>
</organism>
<proteinExistence type="inferred from homology"/>
<dbReference type="GO" id="GO:0003735">
    <property type="term" value="F:structural constituent of ribosome"/>
    <property type="evidence" value="ECO:0007669"/>
    <property type="project" value="InterPro"/>
</dbReference>
<protein>
    <recommendedName>
        <fullName evidence="6">Large ribosomal subunit protein uL29m</fullName>
    </recommendedName>
    <alternativeName>
        <fullName evidence="7">54S ribosomal protein L4, mitochondrial</fullName>
    </alternativeName>
</protein>
<dbReference type="AlphaFoldDB" id="A0A409XLQ2"/>
<dbReference type="STRING" id="93625.A0A409XLQ2"/>
<dbReference type="InParanoid" id="A0A409XLQ2"/>
<dbReference type="SUPFAM" id="SSF46561">
    <property type="entry name" value="Ribosomal protein L29 (L29p)"/>
    <property type="match status" value="1"/>
</dbReference>
<evidence type="ECO:0000313" key="10">
    <source>
        <dbReference type="Proteomes" id="UP000283269"/>
    </source>
</evidence>
<evidence type="ECO:0000256" key="4">
    <source>
        <dbReference type="ARBA" id="ARBA00023128"/>
    </source>
</evidence>
<comment type="subcellular location">
    <subcellularLocation>
        <location evidence="1">Mitochondrion</location>
    </subcellularLocation>
</comment>
<dbReference type="GO" id="GO:0032543">
    <property type="term" value="P:mitochondrial translation"/>
    <property type="evidence" value="ECO:0007669"/>
    <property type="project" value="TreeGrafter"/>
</dbReference>
<keyword evidence="10" id="KW-1185">Reference proteome</keyword>
<dbReference type="PANTHER" id="PTHR21183">
    <property type="entry name" value="RIBOSOMAL PROTEIN L47, MITOCHONDRIAL-RELATED"/>
    <property type="match status" value="1"/>
</dbReference>
<feature type="region of interest" description="Disordered" evidence="8">
    <location>
        <begin position="26"/>
        <end position="53"/>
    </location>
</feature>
<evidence type="ECO:0000256" key="5">
    <source>
        <dbReference type="ARBA" id="ARBA00023274"/>
    </source>
</evidence>
<evidence type="ECO:0000256" key="6">
    <source>
        <dbReference type="ARBA" id="ARBA00035289"/>
    </source>
</evidence>
<keyword evidence="3" id="KW-0689">Ribosomal protein</keyword>
<dbReference type="GO" id="GO:0005762">
    <property type="term" value="C:mitochondrial large ribosomal subunit"/>
    <property type="evidence" value="ECO:0007669"/>
    <property type="project" value="TreeGrafter"/>
</dbReference>
<name>A0A409XLQ2_PSICY</name>
<dbReference type="InterPro" id="IPR038340">
    <property type="entry name" value="MRP-L47_sf"/>
</dbReference>
<feature type="compositionally biased region" description="Polar residues" evidence="8">
    <location>
        <begin position="26"/>
        <end position="35"/>
    </location>
</feature>
<dbReference type="EMBL" id="NHYD01001265">
    <property type="protein sequence ID" value="PPQ91692.1"/>
    <property type="molecule type" value="Genomic_DNA"/>
</dbReference>
<keyword evidence="5" id="KW-0687">Ribonucleoprotein</keyword>
<dbReference type="Pfam" id="PF06984">
    <property type="entry name" value="MRP-L47"/>
    <property type="match status" value="1"/>
</dbReference>
<dbReference type="Proteomes" id="UP000283269">
    <property type="component" value="Unassembled WGS sequence"/>
</dbReference>
<dbReference type="PANTHER" id="PTHR21183:SF18">
    <property type="entry name" value="LARGE RIBOSOMAL SUBUNIT PROTEIN UL29M"/>
    <property type="match status" value="1"/>
</dbReference>
<sequence length="218" mass="25112">MLSLTSNASKQVSRPLTRSLAQIVNHNFQKQSNVAGPSKRRKKEPAPPPPKQNSLIKVAVREDHGLYGFFRRKPNSDNLTGEARYEVVETPEDGQLLTGRAWEAAELRHKSFKDLHTLWYVCLREKNLLATQKEEARRMGVNHVDLQVPMAKVRNCRKTMARIKLVLNERRLAYEGARAIAEKDHAYAVEVSKVVEEDRLQYDEEDVKVVEYRLQPKL</sequence>
<evidence type="ECO:0000256" key="2">
    <source>
        <dbReference type="ARBA" id="ARBA00009254"/>
    </source>
</evidence>
<evidence type="ECO:0000256" key="1">
    <source>
        <dbReference type="ARBA" id="ARBA00004173"/>
    </source>
</evidence>